<dbReference type="eggNOG" id="ENOG502T5F3">
    <property type="taxonomic scope" value="Eukaryota"/>
</dbReference>
<sequence>MPNRWGVRESSRCAVQPERRGRRMRWAPEKPENDRRSEQATQSDPQEPGAPIPNGGTDDQDSMFNIRSGAIIYYQLTTAVQSLEPGRAQAKWSAPNQTGPPRSLEGGRPRWSSEFRSMVTFGAAWPNPSFCL</sequence>
<accession>C9S719</accession>
<name>C9S719_VERA1</name>
<dbReference type="AlphaFoldDB" id="C9S719"/>
<organism evidence="3">
    <name type="scientific">Verticillium alfalfae (strain VaMs.102 / ATCC MYA-4576 / FGSC 10136)</name>
    <name type="common">Verticillium wilt of alfalfa</name>
    <name type="synonym">Verticillium albo-atrum</name>
    <dbReference type="NCBI Taxonomy" id="526221"/>
    <lineage>
        <taxon>Eukaryota</taxon>
        <taxon>Fungi</taxon>
        <taxon>Dikarya</taxon>
        <taxon>Ascomycota</taxon>
        <taxon>Pezizomycotina</taxon>
        <taxon>Sordariomycetes</taxon>
        <taxon>Hypocreomycetidae</taxon>
        <taxon>Glomerellales</taxon>
        <taxon>Plectosphaerellaceae</taxon>
        <taxon>Verticillium</taxon>
    </lineage>
</organism>
<evidence type="ECO:0000313" key="3">
    <source>
        <dbReference type="Proteomes" id="UP000008698"/>
    </source>
</evidence>
<feature type="compositionally biased region" description="Basic and acidic residues" evidence="1">
    <location>
        <begin position="26"/>
        <end position="38"/>
    </location>
</feature>
<dbReference type="GeneID" id="9530629"/>
<dbReference type="Proteomes" id="UP000008698">
    <property type="component" value="Unassembled WGS sequence"/>
</dbReference>
<gene>
    <name evidence="2" type="ORF">VDBG_00738</name>
</gene>
<evidence type="ECO:0000256" key="1">
    <source>
        <dbReference type="SAM" id="MobiDB-lite"/>
    </source>
</evidence>
<dbReference type="RefSeq" id="XP_003009056.1">
    <property type="nucleotide sequence ID" value="XM_003009010.1"/>
</dbReference>
<reference evidence="3" key="1">
    <citation type="journal article" date="2011" name="PLoS Pathog.">
        <title>Comparative genomics yields insights into niche adaptation of plant vascular wilt pathogens.</title>
        <authorList>
            <person name="Klosterman S.J."/>
            <person name="Subbarao K.V."/>
            <person name="Kang S."/>
            <person name="Veronese P."/>
            <person name="Gold S.E."/>
            <person name="Thomma B.P.H.J."/>
            <person name="Chen Z."/>
            <person name="Henrissat B."/>
            <person name="Lee Y.-H."/>
            <person name="Park J."/>
            <person name="Garcia-Pedrajas M.D."/>
            <person name="Barbara D.J."/>
            <person name="Anchieta A."/>
            <person name="de Jonge R."/>
            <person name="Santhanam P."/>
            <person name="Maruthachalam K."/>
            <person name="Atallah Z."/>
            <person name="Amyotte S.G."/>
            <person name="Paz Z."/>
            <person name="Inderbitzin P."/>
            <person name="Hayes R.J."/>
            <person name="Heiman D.I."/>
            <person name="Young S."/>
            <person name="Zeng Q."/>
            <person name="Engels R."/>
            <person name="Galagan J."/>
            <person name="Cuomo C.A."/>
            <person name="Dobinson K.F."/>
            <person name="Ma L.-J."/>
        </authorList>
    </citation>
    <scope>NUCLEOTIDE SEQUENCE [LARGE SCALE GENOMIC DNA]</scope>
    <source>
        <strain evidence="3">VaMs.102 / ATCC MYA-4576 / FGSC 10136</strain>
    </source>
</reference>
<evidence type="ECO:0000313" key="2">
    <source>
        <dbReference type="EMBL" id="EEY14630.1"/>
    </source>
</evidence>
<feature type="compositionally biased region" description="Basic and acidic residues" evidence="1">
    <location>
        <begin position="1"/>
        <end position="11"/>
    </location>
</feature>
<proteinExistence type="predicted"/>
<dbReference type="KEGG" id="val:VDBG_00738"/>
<dbReference type="EMBL" id="DS985214">
    <property type="protein sequence ID" value="EEY14630.1"/>
    <property type="molecule type" value="Genomic_DNA"/>
</dbReference>
<dbReference type="OMA" id="RWGVRES"/>
<feature type="region of interest" description="Disordered" evidence="1">
    <location>
        <begin position="1"/>
        <end position="63"/>
    </location>
</feature>
<protein>
    <submittedName>
        <fullName evidence="2">Predicted protein</fullName>
    </submittedName>
</protein>
<keyword evidence="3" id="KW-1185">Reference proteome</keyword>
<feature type="region of interest" description="Disordered" evidence="1">
    <location>
        <begin position="85"/>
        <end position="110"/>
    </location>
</feature>
<dbReference type="HOGENOM" id="CLU_1918661_0_0_1"/>